<evidence type="ECO:0000313" key="1">
    <source>
        <dbReference type="EMBL" id="MBA6068106.1"/>
    </source>
</evidence>
<dbReference type="InterPro" id="IPR053842">
    <property type="entry name" value="NikA-like"/>
</dbReference>
<protein>
    <submittedName>
        <fullName evidence="1">Ribbon-helix-helix protein, CopG family</fullName>
    </submittedName>
</protein>
<comment type="caution">
    <text evidence="1">The sequence shown here is derived from an EMBL/GenBank/DDBJ whole genome shotgun (WGS) entry which is preliminary data.</text>
</comment>
<proteinExistence type="predicted"/>
<dbReference type="AlphaFoldDB" id="A0A7W2Q0Z6"/>
<dbReference type="RefSeq" id="WP_182324891.1">
    <property type="nucleotide sequence ID" value="NZ_JACGDE010000025.1"/>
</dbReference>
<dbReference type="Proteomes" id="UP000541770">
    <property type="component" value="Unassembled WGS sequence"/>
</dbReference>
<organism evidence="1 2">
    <name type="scientific">Pseudomonas mosselii</name>
    <dbReference type="NCBI Taxonomy" id="78327"/>
    <lineage>
        <taxon>Bacteria</taxon>
        <taxon>Pseudomonadati</taxon>
        <taxon>Pseudomonadota</taxon>
        <taxon>Gammaproteobacteria</taxon>
        <taxon>Pseudomonadales</taxon>
        <taxon>Pseudomonadaceae</taxon>
        <taxon>Pseudomonas</taxon>
    </lineage>
</organism>
<accession>A0A7W2Q0Z6</accession>
<dbReference type="InterPro" id="IPR047751">
    <property type="entry name" value="MobA-like"/>
</dbReference>
<reference evidence="1 2" key="1">
    <citation type="submission" date="2020-07" db="EMBL/GenBank/DDBJ databases">
        <title>Diversity of carbapenemase encoding genes among Pseudomonas putida group clinical isolates in a tertiary Brazilian hospital.</title>
        <authorList>
            <person name="Alberto-Lei F."/>
            <person name="Nodari C.S."/>
            <person name="Streling A.P."/>
            <person name="Paulino J.T."/>
            <person name="Bessa-Neto F.O."/>
            <person name="Cayo R."/>
            <person name="Gales A.C."/>
        </authorList>
    </citation>
    <scope>NUCLEOTIDE SEQUENCE [LARGE SCALE GENOMIC DNA]</scope>
    <source>
        <strain evidence="1 2">14802</strain>
    </source>
</reference>
<dbReference type="Pfam" id="PF21983">
    <property type="entry name" value="NikA-like"/>
    <property type="match status" value="1"/>
</dbReference>
<gene>
    <name evidence="1" type="ORF">H4C75_25555</name>
</gene>
<dbReference type="NCBIfam" id="NF041264">
    <property type="entry name" value="MobA"/>
    <property type="match status" value="1"/>
</dbReference>
<dbReference type="EMBL" id="JACGDE010000025">
    <property type="protein sequence ID" value="MBA6068106.1"/>
    <property type="molecule type" value="Genomic_DNA"/>
</dbReference>
<sequence>MSKSKKRQATARLEVRCFEEDAQRIKAKAAAAGISTSELLRRSALGKKILTKTDVRLMNELLRLGGLQKHLYTQMQSQMTTELSREFSEVLVALKKAIVAIDLQAVQVVE</sequence>
<name>A0A7W2Q0Z6_9PSED</name>
<evidence type="ECO:0000313" key="2">
    <source>
        <dbReference type="Proteomes" id="UP000541770"/>
    </source>
</evidence>